<dbReference type="EC" id="5.3.1.12" evidence="4"/>
<dbReference type="OrthoDB" id="9766564at2"/>
<dbReference type="InterPro" id="IPR003766">
    <property type="entry name" value="Uronate_isomerase"/>
</dbReference>
<evidence type="ECO:0000256" key="5">
    <source>
        <dbReference type="ARBA" id="ARBA00020555"/>
    </source>
</evidence>
<comment type="catalytic activity">
    <reaction evidence="1">
        <text>D-glucuronate = D-fructuronate</text>
        <dbReference type="Rhea" id="RHEA:13049"/>
        <dbReference type="ChEBI" id="CHEBI:58720"/>
        <dbReference type="ChEBI" id="CHEBI:59863"/>
        <dbReference type="EC" id="5.3.1.12"/>
    </reaction>
</comment>
<comment type="similarity">
    <text evidence="3">Belongs to the metallo-dependent hydrolases superfamily. Uronate isomerase family.</text>
</comment>
<dbReference type="EMBL" id="AAOA02000001">
    <property type="protein sequence ID" value="EAQ96296.2"/>
    <property type="molecule type" value="Genomic_DNA"/>
</dbReference>
<dbReference type="InterPro" id="IPR032466">
    <property type="entry name" value="Metal_Hydrolase"/>
</dbReference>
<reference evidence="7" key="3">
    <citation type="submission" date="2013-10" db="EMBL/GenBank/DDBJ databases">
        <title>Genome sequence of Congregibacter litoralis.</title>
        <authorList>
            <person name="Spring S."/>
            <person name="Fiebig A."/>
            <person name="Goeker M."/>
        </authorList>
    </citation>
    <scope>NUCLEOTIDE SEQUENCE</scope>
    <source>
        <strain evidence="7">KT71</strain>
    </source>
</reference>
<comment type="caution">
    <text evidence="7">The sequence shown here is derived from an EMBL/GenBank/DDBJ whole genome shotgun (WGS) entry which is preliminary data.</text>
</comment>
<dbReference type="SUPFAM" id="SSF51556">
    <property type="entry name" value="Metallo-dependent hydrolases"/>
    <property type="match status" value="1"/>
</dbReference>
<dbReference type="NCBIfam" id="NF002794">
    <property type="entry name" value="PRK02925.1"/>
    <property type="match status" value="1"/>
</dbReference>
<dbReference type="UniPathway" id="UPA00246"/>
<dbReference type="EMBL" id="AAOA02000001">
    <property type="protein sequence ID" value="ESZ89444.1"/>
    <property type="molecule type" value="Genomic_DNA"/>
</dbReference>
<dbReference type="PANTHER" id="PTHR30068">
    <property type="entry name" value="URONATE ISOMERASE"/>
    <property type="match status" value="1"/>
</dbReference>
<comment type="pathway">
    <text evidence="2">Carbohydrate metabolism; pentose and glucuronate interconversion.</text>
</comment>
<dbReference type="eggNOG" id="COG1904">
    <property type="taxonomic scope" value="Bacteria"/>
</dbReference>
<dbReference type="GO" id="GO:0042840">
    <property type="term" value="P:D-glucuronate catabolic process"/>
    <property type="evidence" value="ECO:0007669"/>
    <property type="project" value="TreeGrafter"/>
</dbReference>
<protein>
    <recommendedName>
        <fullName evidence="5">Uronate isomerase</fullName>
        <ecNumber evidence="4">5.3.1.12</ecNumber>
    </recommendedName>
</protein>
<gene>
    <name evidence="8" type="ORF">KT71_002552</name>
    <name evidence="7" type="ORF">KT71_12955</name>
</gene>
<evidence type="ECO:0000256" key="3">
    <source>
        <dbReference type="ARBA" id="ARBA00008397"/>
    </source>
</evidence>
<evidence type="ECO:0000256" key="6">
    <source>
        <dbReference type="ARBA" id="ARBA00023235"/>
    </source>
</evidence>
<evidence type="ECO:0000256" key="4">
    <source>
        <dbReference type="ARBA" id="ARBA00012546"/>
    </source>
</evidence>
<proteinExistence type="inferred from homology"/>
<evidence type="ECO:0000313" key="9">
    <source>
        <dbReference type="Proteomes" id="UP000019205"/>
    </source>
</evidence>
<keyword evidence="6 7" id="KW-0413">Isomerase</keyword>
<dbReference type="PANTHER" id="PTHR30068:SF4">
    <property type="entry name" value="URONATE ISOMERASE"/>
    <property type="match status" value="1"/>
</dbReference>
<evidence type="ECO:0000313" key="8">
    <source>
        <dbReference type="EMBL" id="ESZ89444.1"/>
    </source>
</evidence>
<dbReference type="Gene3D" id="3.20.20.140">
    <property type="entry name" value="Metal-dependent hydrolases"/>
    <property type="match status" value="1"/>
</dbReference>
<dbReference type="STRING" id="314285.KT71_002552"/>
<evidence type="ECO:0000256" key="1">
    <source>
        <dbReference type="ARBA" id="ARBA00001165"/>
    </source>
</evidence>
<dbReference type="GO" id="GO:0019698">
    <property type="term" value="P:D-galacturonate catabolic process"/>
    <property type="evidence" value="ECO:0007669"/>
    <property type="project" value="TreeGrafter"/>
</dbReference>
<reference evidence="7 9" key="1">
    <citation type="journal article" date="2007" name="Proc. Natl. Acad. Sci. U.S.A.">
        <title>Characterization of a marine gammaproteobacterium capable of aerobic anoxygenic photosynthesis.</title>
        <authorList>
            <person name="Fuchs B.M."/>
            <person name="Spring S."/>
            <person name="Teeling H."/>
            <person name="Quast C."/>
            <person name="Wulf J."/>
            <person name="Schattenhofer M."/>
            <person name="Yan S."/>
            <person name="Ferriera S."/>
            <person name="Johnson J."/>
            <person name="Glockner F.O."/>
            <person name="Amann R."/>
        </authorList>
    </citation>
    <scope>NUCLEOTIDE SEQUENCE [LARGE SCALE GENOMIC DNA]</scope>
    <source>
        <strain evidence="7">KT71</strain>
    </source>
</reference>
<reference evidence="7 9" key="2">
    <citation type="journal article" date="2009" name="PLoS ONE">
        <title>The photosynthetic apparatus and its regulation in the aerobic gammaproteobacterium Congregibacter litoralis gen. nov., sp. nov.</title>
        <authorList>
            <person name="Spring S."/>
            <person name="Lunsdorf H."/>
            <person name="Fuchs B.M."/>
            <person name="Tindall B.J."/>
        </authorList>
    </citation>
    <scope>NUCLEOTIDE SEQUENCE [LARGE SCALE GENOMIC DNA]</scope>
    <source>
        <strain evidence="7">KT71</strain>
    </source>
</reference>
<dbReference type="Gene3D" id="1.10.2020.10">
    <property type="entry name" value="uronate isomerase, domain 2, chain A"/>
    <property type="match status" value="1"/>
</dbReference>
<evidence type="ECO:0000313" key="7">
    <source>
        <dbReference type="EMBL" id="EAQ96296.2"/>
    </source>
</evidence>
<dbReference type="AlphaFoldDB" id="A4AC68"/>
<keyword evidence="9" id="KW-1185">Reference proteome</keyword>
<dbReference type="GO" id="GO:0008880">
    <property type="term" value="F:glucuronate isomerase activity"/>
    <property type="evidence" value="ECO:0007669"/>
    <property type="project" value="UniProtKB-EC"/>
</dbReference>
<dbReference type="Proteomes" id="UP000019205">
    <property type="component" value="Chromosome"/>
</dbReference>
<evidence type="ECO:0000256" key="2">
    <source>
        <dbReference type="ARBA" id="ARBA00004892"/>
    </source>
</evidence>
<organism evidence="7 9">
    <name type="scientific">Congregibacter litoralis KT71</name>
    <dbReference type="NCBI Taxonomy" id="314285"/>
    <lineage>
        <taxon>Bacteria</taxon>
        <taxon>Pseudomonadati</taxon>
        <taxon>Pseudomonadota</taxon>
        <taxon>Gammaproteobacteria</taxon>
        <taxon>Cellvibrionales</taxon>
        <taxon>Halieaceae</taxon>
        <taxon>Congregibacter</taxon>
    </lineage>
</organism>
<dbReference type="HOGENOM" id="CLU_044465_0_0_6"/>
<accession>A4AC68</accession>
<dbReference type="Pfam" id="PF02614">
    <property type="entry name" value="UxaC"/>
    <property type="match status" value="1"/>
</dbReference>
<sequence length="502" mass="55924">MCCVTSTKALGRTSSKGEVILSKSPILQINPDRLFPVEPSVRRLCGELYEQVRAAPIISPHGHTDPAWFACDTPFDNALSLLVTPDHYLLRMLYSRGVALEDLGVPDRQGSVVVSPREGWRNFARRYYLFTGTPSKVWLDTTFAEVFGLTVQLDEHSADLYFDHINECLSQEAFRPRQLLDRFNVAFIATTEHALDPLLHHQALVEQGLSTRVTTTFRPDDVLDPDFDGFAENVERLGEVTGETVASYSGYLNALRARRAAFRAVGATATDHGPVSPFTACLADDEAGRLYGRCLSGAASGDERKLFRGHMLIEMARMSLDDGMVMQLHPGSSRNHNSALFNRFGPDKGADIPRRVDYCEALKPLLNAVGNEPDLELIVFTLDESNYARELAPLAGHYPALRLGPPWWFNDSPEGMLRFRHSVTETAGFYNTAGFNDDTRALLSIPARHDMARRMDARFLAQLVTEGRLSEAEALRLITTLTTDLVVEAYRLGDRVERFTAA</sequence>
<name>A4AC68_9GAMM</name>